<dbReference type="PANTHER" id="PTHR38446:SF1">
    <property type="entry name" value="BLL0914 PROTEIN"/>
    <property type="match status" value="1"/>
</dbReference>
<feature type="transmembrane region" description="Helical" evidence="1">
    <location>
        <begin position="7"/>
        <end position="30"/>
    </location>
</feature>
<dbReference type="EMBL" id="CM001023">
    <property type="protein sequence ID" value="EAZ81690.1"/>
    <property type="molecule type" value="Genomic_DNA"/>
</dbReference>
<dbReference type="PANTHER" id="PTHR38446">
    <property type="entry name" value="BLL0914 PROTEIN"/>
    <property type="match status" value="1"/>
</dbReference>
<dbReference type="AlphaFoldDB" id="A3HU68"/>
<dbReference type="EMBL" id="AAXU02000001">
    <property type="protein sequence ID" value="EAZ81690.1"/>
    <property type="molecule type" value="Genomic_DNA"/>
</dbReference>
<comment type="caution">
    <text evidence="2">The sequence shown here is derived from an EMBL/GenBank/DDBJ whole genome shotgun (WGS) entry which is preliminary data.</text>
</comment>
<accession>A3HU68</accession>
<dbReference type="HOGENOM" id="CLU_129819_0_1_10"/>
<dbReference type="OrthoDB" id="9803832at2"/>
<dbReference type="InterPro" id="IPR009732">
    <property type="entry name" value="DUF1304"/>
</dbReference>
<feature type="transmembrane region" description="Helical" evidence="1">
    <location>
        <begin position="102"/>
        <end position="119"/>
    </location>
</feature>
<feature type="transmembrane region" description="Helical" evidence="1">
    <location>
        <begin position="50"/>
        <end position="70"/>
    </location>
</feature>
<keyword evidence="1" id="KW-1133">Transmembrane helix</keyword>
<proteinExistence type="predicted"/>
<keyword evidence="1" id="KW-0812">Transmembrane</keyword>
<gene>
    <name evidence="2" type="ORF">ALPR1_00575</name>
</gene>
<dbReference type="eggNOG" id="COG3759">
    <property type="taxonomic scope" value="Bacteria"/>
</dbReference>
<sequence>MTLFIDILIGLIAALHLYFLYFEMFAWETIGKKTFKSLPPELFPKTKGLAANQGLYNGFLVAGLVWSLLIEDPKWSFYVAVFFLSCVLVAGVFGALTASKKIFWVQGLPALIALVLLHLK</sequence>
<dbReference type="Proteomes" id="UP000003919">
    <property type="component" value="Chromosome"/>
</dbReference>
<keyword evidence="3" id="KW-1185">Reference proteome</keyword>
<evidence type="ECO:0000256" key="1">
    <source>
        <dbReference type="SAM" id="Phobius"/>
    </source>
</evidence>
<evidence type="ECO:0000313" key="2">
    <source>
        <dbReference type="EMBL" id="EAZ81690.1"/>
    </source>
</evidence>
<keyword evidence="1" id="KW-0472">Membrane</keyword>
<name>A3HU68_9BACT</name>
<dbReference type="RefSeq" id="WP_008197667.1">
    <property type="nucleotide sequence ID" value="NZ_CM001023.1"/>
</dbReference>
<reference evidence="2 3" key="1">
    <citation type="journal article" date="2011" name="J. Bacteriol.">
        <title>Complete genome sequence of Algoriphagus sp. PR1, bacterial prey of a colony-forming choanoflagellate.</title>
        <authorList>
            <person name="Alegado R.A."/>
            <person name="Ferriera S."/>
            <person name="Nusbaum C."/>
            <person name="Young S.K."/>
            <person name="Zeng Q."/>
            <person name="Imamovic A."/>
            <person name="Fairclough S.R."/>
            <person name="King N."/>
        </authorList>
    </citation>
    <scope>NUCLEOTIDE SEQUENCE [LARGE SCALE GENOMIC DNA]</scope>
    <source>
        <strain evidence="2 3">PR1</strain>
    </source>
</reference>
<organism evidence="2 3">
    <name type="scientific">Algoriphagus machipongonensis</name>
    <dbReference type="NCBI Taxonomy" id="388413"/>
    <lineage>
        <taxon>Bacteria</taxon>
        <taxon>Pseudomonadati</taxon>
        <taxon>Bacteroidota</taxon>
        <taxon>Cytophagia</taxon>
        <taxon>Cytophagales</taxon>
        <taxon>Cyclobacteriaceae</taxon>
        <taxon>Algoriphagus</taxon>
    </lineage>
</organism>
<dbReference type="Pfam" id="PF06993">
    <property type="entry name" value="DUF1304"/>
    <property type="match status" value="1"/>
</dbReference>
<protein>
    <submittedName>
        <fullName evidence="2">Membrane protein</fullName>
    </submittedName>
</protein>
<evidence type="ECO:0000313" key="3">
    <source>
        <dbReference type="Proteomes" id="UP000003919"/>
    </source>
</evidence>
<feature type="transmembrane region" description="Helical" evidence="1">
    <location>
        <begin position="77"/>
        <end position="96"/>
    </location>
</feature>